<evidence type="ECO:0000313" key="2">
    <source>
        <dbReference type="Proteomes" id="UP000800035"/>
    </source>
</evidence>
<dbReference type="AlphaFoldDB" id="A0A6A5TKF0"/>
<dbReference type="EMBL" id="ML977009">
    <property type="protein sequence ID" value="KAF1952664.1"/>
    <property type="molecule type" value="Genomic_DNA"/>
</dbReference>
<name>A0A6A5TKF0_9PLEO</name>
<protein>
    <submittedName>
        <fullName evidence="1">Uncharacterized protein</fullName>
    </submittedName>
</protein>
<sequence>MNASRIATTNAFRRQASYEIVIGEALRLEDNKYVSRQIISSIKAHGLDHTLLLANKIDQHFHTSAEESSNLTEGGQRPPFKDIKQRADELSSLDNVDDNDIESYEAYLLGCAESAAKRVKAVQLEDRMKAVYGDGLQILTVTAQGWLDWLNRNRSTDPNFGPNMTGIPRVQQALLHLAAEQNLPAYRNHYFHALPKIVKRCYRILKKNAQEGGYEHFQASAKKAIESFKVASSKSMVVWAAATVPKIFTGLQREEAASRVRLLIQLWKIRWDVRWNTWNMTLGENGIPCHSDSVAYSSRDVNWNRDLLETMETPTSIQHSYTSSIPFVGNWREKMLADLDQCFVSSTQAIVTVCKKIRLSIDTLSVSADLKNRTITTWESSRCSISRVLDDYKTTLQASITEVYRAVTTEEDVECLISQLNKPRFREAYDQQKGEGAWGRQQEKLLDVFKNFVAKYEEAAIAKMKARLIETANEMLKSVAQELYAFVKITEVFFKSDTYNTPQHVQARQKLTAWLPKYRKTLNEIQRAFPAQMPVEKGKAKVKAKVAPHPAKRIKIEHETGIAVKKE</sequence>
<evidence type="ECO:0000313" key="1">
    <source>
        <dbReference type="EMBL" id="KAF1952664.1"/>
    </source>
</evidence>
<accession>A0A6A5TKF0</accession>
<dbReference type="OrthoDB" id="3598281at2759"/>
<dbReference type="Proteomes" id="UP000800035">
    <property type="component" value="Unassembled WGS sequence"/>
</dbReference>
<gene>
    <name evidence="1" type="ORF">CC80DRAFT_172248</name>
</gene>
<proteinExistence type="predicted"/>
<keyword evidence="2" id="KW-1185">Reference proteome</keyword>
<organism evidence="1 2">
    <name type="scientific">Byssothecium circinans</name>
    <dbReference type="NCBI Taxonomy" id="147558"/>
    <lineage>
        <taxon>Eukaryota</taxon>
        <taxon>Fungi</taxon>
        <taxon>Dikarya</taxon>
        <taxon>Ascomycota</taxon>
        <taxon>Pezizomycotina</taxon>
        <taxon>Dothideomycetes</taxon>
        <taxon>Pleosporomycetidae</taxon>
        <taxon>Pleosporales</taxon>
        <taxon>Massarineae</taxon>
        <taxon>Massarinaceae</taxon>
        <taxon>Byssothecium</taxon>
    </lineage>
</organism>
<reference evidence="1" key="1">
    <citation type="journal article" date="2020" name="Stud. Mycol.">
        <title>101 Dothideomycetes genomes: a test case for predicting lifestyles and emergence of pathogens.</title>
        <authorList>
            <person name="Haridas S."/>
            <person name="Albert R."/>
            <person name="Binder M."/>
            <person name="Bloem J."/>
            <person name="Labutti K."/>
            <person name="Salamov A."/>
            <person name="Andreopoulos B."/>
            <person name="Baker S."/>
            <person name="Barry K."/>
            <person name="Bills G."/>
            <person name="Bluhm B."/>
            <person name="Cannon C."/>
            <person name="Castanera R."/>
            <person name="Culley D."/>
            <person name="Daum C."/>
            <person name="Ezra D."/>
            <person name="Gonzalez J."/>
            <person name="Henrissat B."/>
            <person name="Kuo A."/>
            <person name="Liang C."/>
            <person name="Lipzen A."/>
            <person name="Lutzoni F."/>
            <person name="Magnuson J."/>
            <person name="Mondo S."/>
            <person name="Nolan M."/>
            <person name="Ohm R."/>
            <person name="Pangilinan J."/>
            <person name="Park H.-J."/>
            <person name="Ramirez L."/>
            <person name="Alfaro M."/>
            <person name="Sun H."/>
            <person name="Tritt A."/>
            <person name="Yoshinaga Y."/>
            <person name="Zwiers L.-H."/>
            <person name="Turgeon B."/>
            <person name="Goodwin S."/>
            <person name="Spatafora J."/>
            <person name="Crous P."/>
            <person name="Grigoriev I."/>
        </authorList>
    </citation>
    <scope>NUCLEOTIDE SEQUENCE</scope>
    <source>
        <strain evidence="1">CBS 675.92</strain>
    </source>
</reference>